<dbReference type="Pfam" id="PF00646">
    <property type="entry name" value="F-box"/>
    <property type="match status" value="1"/>
</dbReference>
<dbReference type="Proteomes" id="UP000554482">
    <property type="component" value="Unassembled WGS sequence"/>
</dbReference>
<dbReference type="InterPro" id="IPR006566">
    <property type="entry name" value="FBD"/>
</dbReference>
<reference evidence="2 3" key="1">
    <citation type="submission" date="2020-06" db="EMBL/GenBank/DDBJ databases">
        <title>Transcriptomic and genomic resources for Thalictrum thalictroides and T. hernandezii: Facilitating candidate gene discovery in an emerging model plant lineage.</title>
        <authorList>
            <person name="Arias T."/>
            <person name="Riano-Pachon D.M."/>
            <person name="Di Stilio V.S."/>
        </authorList>
    </citation>
    <scope>NUCLEOTIDE SEQUENCE [LARGE SCALE GENOMIC DNA]</scope>
    <source>
        <strain evidence="3">cv. WT478/WT964</strain>
        <tissue evidence="2">Leaves</tissue>
    </source>
</reference>
<name>A0A7J6VD13_THATH</name>
<protein>
    <recommendedName>
        <fullName evidence="1">F-box domain-containing protein</fullName>
    </recommendedName>
</protein>
<dbReference type="Pfam" id="PF08387">
    <property type="entry name" value="FBD"/>
    <property type="match status" value="1"/>
</dbReference>
<dbReference type="AlphaFoldDB" id="A0A7J6VD13"/>
<evidence type="ECO:0000259" key="1">
    <source>
        <dbReference type="PROSITE" id="PS50181"/>
    </source>
</evidence>
<dbReference type="OrthoDB" id="1274461at2759"/>
<evidence type="ECO:0000313" key="2">
    <source>
        <dbReference type="EMBL" id="KAF5182793.1"/>
    </source>
</evidence>
<evidence type="ECO:0000313" key="3">
    <source>
        <dbReference type="Proteomes" id="UP000554482"/>
    </source>
</evidence>
<organism evidence="2 3">
    <name type="scientific">Thalictrum thalictroides</name>
    <name type="common">Rue-anemone</name>
    <name type="synonym">Anemone thalictroides</name>
    <dbReference type="NCBI Taxonomy" id="46969"/>
    <lineage>
        <taxon>Eukaryota</taxon>
        <taxon>Viridiplantae</taxon>
        <taxon>Streptophyta</taxon>
        <taxon>Embryophyta</taxon>
        <taxon>Tracheophyta</taxon>
        <taxon>Spermatophyta</taxon>
        <taxon>Magnoliopsida</taxon>
        <taxon>Ranunculales</taxon>
        <taxon>Ranunculaceae</taxon>
        <taxon>Thalictroideae</taxon>
        <taxon>Thalictrum</taxon>
    </lineage>
</organism>
<accession>A0A7J6VD13</accession>
<dbReference type="EMBL" id="JABWDY010034298">
    <property type="protein sequence ID" value="KAF5182793.1"/>
    <property type="molecule type" value="Genomic_DNA"/>
</dbReference>
<sequence>MASGFNRQEKRNTLDRISNLPLEVTAEILKHLPIKEAVGTSRLSRHWRYQWTAIQELKFNDYTAIGQGQTITNTNLTNLVNSVLLLHHHPVTRFEVYTIKAPSSDVDRCLSIFAPDLEHCHIEGPYQNIKFVHTPKLKKACLSFNSEDMNNILADLWQFRNSPFLKEINVHAWQCPPRLVPPEHFWKKTDAVFQHLQKVNFVQFREGQNELQLIEFFLHKATILQTINITRMQPAHFNEWKKLLQFPRTSPEARINII</sequence>
<dbReference type="SUPFAM" id="SSF81383">
    <property type="entry name" value="F-box domain"/>
    <property type="match status" value="1"/>
</dbReference>
<proteinExistence type="predicted"/>
<keyword evidence="3" id="KW-1185">Reference proteome</keyword>
<dbReference type="InterPro" id="IPR036047">
    <property type="entry name" value="F-box-like_dom_sf"/>
</dbReference>
<dbReference type="Gene3D" id="1.20.1280.50">
    <property type="match status" value="1"/>
</dbReference>
<dbReference type="PANTHER" id="PTHR31639:SF256">
    <property type="entry name" value="OS07G0242900 PROTEIN"/>
    <property type="match status" value="1"/>
</dbReference>
<comment type="caution">
    <text evidence="2">The sequence shown here is derived from an EMBL/GenBank/DDBJ whole genome shotgun (WGS) entry which is preliminary data.</text>
</comment>
<feature type="domain" description="F-box" evidence="1">
    <location>
        <begin position="14"/>
        <end position="65"/>
    </location>
</feature>
<dbReference type="PROSITE" id="PS50181">
    <property type="entry name" value="FBOX"/>
    <property type="match status" value="1"/>
</dbReference>
<dbReference type="PANTHER" id="PTHR31639">
    <property type="entry name" value="F-BOX PROTEIN-LIKE"/>
    <property type="match status" value="1"/>
</dbReference>
<gene>
    <name evidence="2" type="ORF">FRX31_027613</name>
</gene>
<dbReference type="InterPro" id="IPR001810">
    <property type="entry name" value="F-box_dom"/>
</dbReference>